<gene>
    <name evidence="6" type="ORF">J2W61_002275</name>
</gene>
<dbReference type="Gene3D" id="3.90.1750.20">
    <property type="entry name" value="Putative Large Serine Recombinase, Chain B, Domain 2"/>
    <property type="match status" value="1"/>
</dbReference>
<dbReference type="InterPro" id="IPR036162">
    <property type="entry name" value="Resolvase-like_N_sf"/>
</dbReference>
<evidence type="ECO:0000256" key="3">
    <source>
        <dbReference type="SAM" id="Coils"/>
    </source>
</evidence>
<keyword evidence="2" id="KW-0233">DNA recombination</keyword>
<dbReference type="CDD" id="cd00338">
    <property type="entry name" value="Ser_Recombinase"/>
    <property type="match status" value="1"/>
</dbReference>
<name>A0AAW8LUC7_AGRTU</name>
<protein>
    <submittedName>
        <fullName evidence="6">DNA invertase Pin-like site-specific DNA recombinase</fullName>
    </submittedName>
</protein>
<dbReference type="PROSITE" id="PS51736">
    <property type="entry name" value="RECOMBINASES_3"/>
    <property type="match status" value="1"/>
</dbReference>
<dbReference type="Proteomes" id="UP001265315">
    <property type="component" value="Unassembled WGS sequence"/>
</dbReference>
<dbReference type="AlphaFoldDB" id="A0AAW8LUC7"/>
<evidence type="ECO:0000259" key="5">
    <source>
        <dbReference type="PROSITE" id="PS51737"/>
    </source>
</evidence>
<reference evidence="6" key="1">
    <citation type="submission" date="2023-07" db="EMBL/GenBank/DDBJ databases">
        <title>Sorghum-associated microbial communities from plants grown in Nebraska, USA.</title>
        <authorList>
            <person name="Schachtman D."/>
        </authorList>
    </citation>
    <scope>NUCLEOTIDE SEQUENCE</scope>
    <source>
        <strain evidence="6">1457</strain>
    </source>
</reference>
<organism evidence="6 7">
    <name type="scientific">Agrobacterium tumefaciens</name>
    <dbReference type="NCBI Taxonomy" id="358"/>
    <lineage>
        <taxon>Bacteria</taxon>
        <taxon>Pseudomonadati</taxon>
        <taxon>Pseudomonadota</taxon>
        <taxon>Alphaproteobacteria</taxon>
        <taxon>Hyphomicrobiales</taxon>
        <taxon>Rhizobiaceae</taxon>
        <taxon>Rhizobium/Agrobacterium group</taxon>
        <taxon>Agrobacterium</taxon>
        <taxon>Agrobacterium tumefaciens complex</taxon>
    </lineage>
</organism>
<evidence type="ECO:0000256" key="1">
    <source>
        <dbReference type="ARBA" id="ARBA00023125"/>
    </source>
</evidence>
<sequence length="577" mass="65402">MPKVFSYIRFSSPEQAKGDSLRRQTEKAAEWCERRGLVLDTSLRDLGISAFRGANRDMGALRSFLQLVEKGEIEKGSILIVESLDRISREAVLDAAARLFDLIREGITVVTLSDGQEYSAERLRDDWTPLIVSIAIMARAHEESKMKGERVGAAWAKKKETARVEKRPLTSRCPEWLRVEDGRFVQRADRVETIQRIFAETIAGHGRRTIVKGLNRDNVPTFRGKLGWQESSVAKVVTNRMVLGEYQPHSGTHKARNRKPEGEPIKDYYPPVIDEETYWRAQQALQGRLVGGGRKGASGSHILRGIAKCAECGSPMHIINKGLPPKGGIYYLCSSARRATACENEKLYRVDRAEDSLLKILTRFFPQLLNLDAGEVKKKSAVEPLLAKLNDRQQARDRLQRLAEAVDFDDSTLSRYREIISEINELQKRIRELEIEERKAQSTPDIKSRLAQIELLNSKLKQADPSERTAFKTRLNEALRGIITQIKFSRELGAVMEMPRLVLLDINKTDGYVILNSPESTQAMLDNDPSHAMVETFVGRKLKHHNRKFGLYYTKYGTNDLEDQAAFEAAQADKRKV</sequence>
<dbReference type="InterPro" id="IPR038109">
    <property type="entry name" value="DNA_bind_recomb_sf"/>
</dbReference>
<comment type="caution">
    <text evidence="6">The sequence shown here is derived from an EMBL/GenBank/DDBJ whole genome shotgun (WGS) entry which is preliminary data.</text>
</comment>
<dbReference type="Pfam" id="PF13408">
    <property type="entry name" value="Zn_ribbon_recom"/>
    <property type="match status" value="1"/>
</dbReference>
<dbReference type="InterPro" id="IPR006119">
    <property type="entry name" value="Resolv_N"/>
</dbReference>
<dbReference type="PANTHER" id="PTHR30461">
    <property type="entry name" value="DNA-INVERTASE FROM LAMBDOID PROPHAGE"/>
    <property type="match status" value="1"/>
</dbReference>
<dbReference type="SUPFAM" id="SSF53041">
    <property type="entry name" value="Resolvase-like"/>
    <property type="match status" value="1"/>
</dbReference>
<feature type="coiled-coil region" evidence="3">
    <location>
        <begin position="385"/>
        <end position="443"/>
    </location>
</feature>
<dbReference type="Pfam" id="PF07508">
    <property type="entry name" value="Recombinase"/>
    <property type="match status" value="1"/>
</dbReference>
<dbReference type="Pfam" id="PF00239">
    <property type="entry name" value="Resolvase"/>
    <property type="match status" value="1"/>
</dbReference>
<dbReference type="InterPro" id="IPR025827">
    <property type="entry name" value="Zn_ribbon_recom_dom"/>
</dbReference>
<evidence type="ECO:0000313" key="7">
    <source>
        <dbReference type="Proteomes" id="UP001265315"/>
    </source>
</evidence>
<dbReference type="Gene3D" id="3.40.50.1390">
    <property type="entry name" value="Resolvase, N-terminal catalytic domain"/>
    <property type="match status" value="1"/>
</dbReference>
<keyword evidence="3" id="KW-0175">Coiled coil</keyword>
<dbReference type="GO" id="GO:0003677">
    <property type="term" value="F:DNA binding"/>
    <property type="evidence" value="ECO:0007669"/>
    <property type="project" value="UniProtKB-KW"/>
</dbReference>
<proteinExistence type="predicted"/>
<dbReference type="GO" id="GO:0000150">
    <property type="term" value="F:DNA strand exchange activity"/>
    <property type="evidence" value="ECO:0007669"/>
    <property type="project" value="InterPro"/>
</dbReference>
<dbReference type="SMART" id="SM00857">
    <property type="entry name" value="Resolvase"/>
    <property type="match status" value="1"/>
</dbReference>
<dbReference type="EMBL" id="JAVDSW010000001">
    <property type="protein sequence ID" value="MDR6702447.1"/>
    <property type="molecule type" value="Genomic_DNA"/>
</dbReference>
<feature type="domain" description="Recombinase" evidence="5">
    <location>
        <begin position="174"/>
        <end position="291"/>
    </location>
</feature>
<feature type="domain" description="Resolvase/invertase-type recombinase catalytic" evidence="4">
    <location>
        <begin position="3"/>
        <end position="162"/>
    </location>
</feature>
<accession>A0AAW8LUC7</accession>
<dbReference type="PANTHER" id="PTHR30461:SF2">
    <property type="entry name" value="SERINE RECOMBINASE PINE-RELATED"/>
    <property type="match status" value="1"/>
</dbReference>
<dbReference type="PROSITE" id="PS51737">
    <property type="entry name" value="RECOMBINASE_DNA_BIND"/>
    <property type="match status" value="1"/>
</dbReference>
<evidence type="ECO:0000256" key="2">
    <source>
        <dbReference type="ARBA" id="ARBA00023172"/>
    </source>
</evidence>
<dbReference type="InterPro" id="IPR050639">
    <property type="entry name" value="SSR_resolvase"/>
</dbReference>
<evidence type="ECO:0000313" key="6">
    <source>
        <dbReference type="EMBL" id="MDR6702447.1"/>
    </source>
</evidence>
<evidence type="ECO:0000259" key="4">
    <source>
        <dbReference type="PROSITE" id="PS51736"/>
    </source>
</evidence>
<keyword evidence="1" id="KW-0238">DNA-binding</keyword>
<dbReference type="InterPro" id="IPR011109">
    <property type="entry name" value="DNA_bind_recombinase_dom"/>
</dbReference>
<dbReference type="RefSeq" id="WP_209688977.1">
    <property type="nucleotide sequence ID" value="NZ_JAGIPM010000001.1"/>
</dbReference>